<accession>A0ABQ9HE87</accession>
<name>A0ABQ9HE87_9NEOP</name>
<protein>
    <submittedName>
        <fullName evidence="1">Uncharacterized protein</fullName>
    </submittedName>
</protein>
<reference evidence="1 2" key="1">
    <citation type="submission" date="2023-02" db="EMBL/GenBank/DDBJ databases">
        <title>LHISI_Scaffold_Assembly.</title>
        <authorList>
            <person name="Stuart O.P."/>
            <person name="Cleave R."/>
            <person name="Magrath M.J.L."/>
            <person name="Mikheyev A.S."/>
        </authorList>
    </citation>
    <scope>NUCLEOTIDE SEQUENCE [LARGE SCALE GENOMIC DNA]</scope>
    <source>
        <strain evidence="1">Daus_M_001</strain>
        <tissue evidence="1">Leg muscle</tissue>
    </source>
</reference>
<dbReference type="EMBL" id="JARBHB010000005">
    <property type="protein sequence ID" value="KAJ8882368.1"/>
    <property type="molecule type" value="Genomic_DNA"/>
</dbReference>
<proteinExistence type="predicted"/>
<dbReference type="Proteomes" id="UP001159363">
    <property type="component" value="Chromosome 4"/>
</dbReference>
<comment type="caution">
    <text evidence="1">The sequence shown here is derived from an EMBL/GenBank/DDBJ whole genome shotgun (WGS) entry which is preliminary data.</text>
</comment>
<evidence type="ECO:0000313" key="1">
    <source>
        <dbReference type="EMBL" id="KAJ8882368.1"/>
    </source>
</evidence>
<keyword evidence="2" id="KW-1185">Reference proteome</keyword>
<organism evidence="1 2">
    <name type="scientific">Dryococelus australis</name>
    <dbReference type="NCBI Taxonomy" id="614101"/>
    <lineage>
        <taxon>Eukaryota</taxon>
        <taxon>Metazoa</taxon>
        <taxon>Ecdysozoa</taxon>
        <taxon>Arthropoda</taxon>
        <taxon>Hexapoda</taxon>
        <taxon>Insecta</taxon>
        <taxon>Pterygota</taxon>
        <taxon>Neoptera</taxon>
        <taxon>Polyneoptera</taxon>
        <taxon>Phasmatodea</taxon>
        <taxon>Verophasmatodea</taxon>
        <taxon>Anareolatae</taxon>
        <taxon>Phasmatidae</taxon>
        <taxon>Eurycanthinae</taxon>
        <taxon>Dryococelus</taxon>
    </lineage>
</organism>
<evidence type="ECO:0000313" key="2">
    <source>
        <dbReference type="Proteomes" id="UP001159363"/>
    </source>
</evidence>
<gene>
    <name evidence="1" type="ORF">PR048_014172</name>
</gene>
<sequence length="291" mass="32019">MDLAGIQVKRRARRDPHIVVPKHRLCVSNQRGHEETLPRIPLVSSREARHTSRRTASPRDDLEGHLVFRSHRASWFMVAGAAPNFSSPPSSFIVRQRCFSCAGFETSQQVGRLRHCPIPTEEGIYSNFVVSEVLLNIATWLVSSGSGLSELSFALIDTLSLLDCKILHKPSRQGTRKQLEGEKEGVGRATISVINTTAVCAEVWSSAGTEGRGKREIPEKTRLAVASSGTIHSRENPGVTRPGIEPCSSWWEASRLTAQPPRPLCVSSSQCLHSGEKCSIQIIILLSLTRI</sequence>